<reference evidence="4" key="2">
    <citation type="submission" date="2022-06" db="EMBL/GenBank/DDBJ databases">
        <authorList>
            <person name="Holder M.E."/>
            <person name="Ajami N.J."/>
            <person name="Petrosino J.F."/>
        </authorList>
    </citation>
    <scope>NUCLEOTIDE SEQUENCE</scope>
    <source>
        <strain evidence="4">RMA 8861</strain>
    </source>
</reference>
<accession>A0A9N7JP45</accession>
<dbReference type="SUPFAM" id="SSF55174">
    <property type="entry name" value="Alpha-L RNA-binding motif"/>
    <property type="match status" value="1"/>
</dbReference>
<evidence type="ECO:0000256" key="1">
    <source>
        <dbReference type="PROSITE-ProRule" id="PRU00182"/>
    </source>
</evidence>
<gene>
    <name evidence="3" type="ORF">CP523_14920</name>
    <name evidence="4" type="ORF">NH397_07360</name>
</gene>
<dbReference type="InterPro" id="IPR040591">
    <property type="entry name" value="RqcP2_RBD"/>
</dbReference>
<dbReference type="AlphaFoldDB" id="A0A9N7JP45"/>
<evidence type="ECO:0000259" key="2">
    <source>
        <dbReference type="SMART" id="SM00363"/>
    </source>
</evidence>
<dbReference type="KEGG" id="csep:CP523_14920"/>
<evidence type="ECO:0000313" key="4">
    <source>
        <dbReference type="EMBL" id="USS02223.1"/>
    </source>
</evidence>
<dbReference type="Proteomes" id="UP000280586">
    <property type="component" value="Chromosome"/>
</dbReference>
<dbReference type="RefSeq" id="WP_120141003.1">
    <property type="nucleotide sequence ID" value="NZ_CP023671.1"/>
</dbReference>
<protein>
    <submittedName>
        <fullName evidence="3">RNA-binding protein</fullName>
    </submittedName>
    <submittedName>
        <fullName evidence="4">YlmH/Sll1252 family protein</fullName>
    </submittedName>
</protein>
<dbReference type="EMBL" id="CP023671">
    <property type="protein sequence ID" value="AYE35619.1"/>
    <property type="molecule type" value="Genomic_DNA"/>
</dbReference>
<keyword evidence="6" id="KW-1185">Reference proteome</keyword>
<dbReference type="GeneID" id="303561980"/>
<dbReference type="InterPro" id="IPR012677">
    <property type="entry name" value="Nucleotide-bd_a/b_plait_sf"/>
</dbReference>
<keyword evidence="1" id="KW-0694">RNA-binding</keyword>
<reference evidence="3 5" key="1">
    <citation type="submission" date="2017-09" db="EMBL/GenBank/DDBJ databases">
        <authorList>
            <person name="Thomas P."/>
            <person name="Seyboldt C."/>
        </authorList>
    </citation>
    <scope>NUCLEOTIDE SEQUENCE [LARGE SCALE GENOMIC DNA]</scope>
    <source>
        <strain evidence="3 5">DSM 7534</strain>
    </source>
</reference>
<evidence type="ECO:0000313" key="6">
    <source>
        <dbReference type="Proteomes" id="UP001055437"/>
    </source>
</evidence>
<dbReference type="Pfam" id="PF17774">
    <property type="entry name" value="YlmH_RBD"/>
    <property type="match status" value="1"/>
</dbReference>
<dbReference type="PROSITE" id="PS50889">
    <property type="entry name" value="S4"/>
    <property type="match status" value="1"/>
</dbReference>
<evidence type="ECO:0000313" key="3">
    <source>
        <dbReference type="EMBL" id="AYE35619.1"/>
    </source>
</evidence>
<dbReference type="EMBL" id="CP099799">
    <property type="protein sequence ID" value="USS02223.1"/>
    <property type="molecule type" value="Genomic_DNA"/>
</dbReference>
<feature type="domain" description="RNA-binding S4" evidence="2">
    <location>
        <begin position="180"/>
        <end position="240"/>
    </location>
</feature>
<sequence length="256" mass="29492">MINKEYILKSFSKEESFDAIKVYEKLKLASEKDFTVFTSSFYPPNIWSFFVENYNSKILKVETSGFFSESERRIISFNNHYDLQYPFIVLEIINKSKFVNLTHRDYLGAILSLGIEREKLGDIKVHENRAFVPVIEEIGNYIYINLSNIGKASVEVKIVDNFEEVPESCFNEEVLIVSSLRIDSFVSKIAKISRGKSLQLIDSGMVFLNYSKVVNKNQEVQTDFRITIRGIGKFIVGDIIGETKSGKQRVIIKKYT</sequence>
<evidence type="ECO:0000313" key="5">
    <source>
        <dbReference type="Proteomes" id="UP000280586"/>
    </source>
</evidence>
<dbReference type="InterPro" id="IPR002942">
    <property type="entry name" value="S4_RNA-bd"/>
</dbReference>
<dbReference type="GO" id="GO:0003723">
    <property type="term" value="F:RNA binding"/>
    <property type="evidence" value="ECO:0007669"/>
    <property type="project" value="UniProtKB-KW"/>
</dbReference>
<dbReference type="Gene3D" id="3.30.70.330">
    <property type="match status" value="1"/>
</dbReference>
<organism evidence="3 5">
    <name type="scientific">Clostridium septicum</name>
    <dbReference type="NCBI Taxonomy" id="1504"/>
    <lineage>
        <taxon>Bacteria</taxon>
        <taxon>Bacillati</taxon>
        <taxon>Bacillota</taxon>
        <taxon>Clostridia</taxon>
        <taxon>Eubacteriales</taxon>
        <taxon>Clostridiaceae</taxon>
        <taxon>Clostridium</taxon>
    </lineage>
</organism>
<proteinExistence type="predicted"/>
<name>A0A9N7JP45_CLOSE</name>
<dbReference type="Proteomes" id="UP001055437">
    <property type="component" value="Chromosome"/>
</dbReference>
<dbReference type="SMART" id="SM00363">
    <property type="entry name" value="S4"/>
    <property type="match status" value="1"/>
</dbReference>